<evidence type="ECO:0000256" key="1">
    <source>
        <dbReference type="SAM" id="Phobius"/>
    </source>
</evidence>
<sequence>LQNKHSVSHFIVQLIFTYGYVCAIARNVALCHNRTKHSLI</sequence>
<accession>A0A0R3QC59</accession>
<proteinExistence type="predicted"/>
<evidence type="ECO:0000313" key="2">
    <source>
        <dbReference type="WBParaSite" id="BTMF_0000393901-mRNA-1"/>
    </source>
</evidence>
<dbReference type="AlphaFoldDB" id="A0A0R3QC59"/>
<keyword evidence="1" id="KW-0812">Transmembrane</keyword>
<protein>
    <submittedName>
        <fullName evidence="2">Very-long-chain 3-oxoacyl-CoA synthase</fullName>
    </submittedName>
</protein>
<reference evidence="2" key="1">
    <citation type="submission" date="2017-02" db="UniProtKB">
        <authorList>
            <consortium name="WormBaseParasite"/>
        </authorList>
    </citation>
    <scope>IDENTIFICATION</scope>
</reference>
<keyword evidence="1" id="KW-0472">Membrane</keyword>
<organism evidence="2">
    <name type="scientific">Brugia timori</name>
    <dbReference type="NCBI Taxonomy" id="42155"/>
    <lineage>
        <taxon>Eukaryota</taxon>
        <taxon>Metazoa</taxon>
        <taxon>Ecdysozoa</taxon>
        <taxon>Nematoda</taxon>
        <taxon>Chromadorea</taxon>
        <taxon>Rhabditida</taxon>
        <taxon>Spirurina</taxon>
        <taxon>Spiruromorpha</taxon>
        <taxon>Filarioidea</taxon>
        <taxon>Onchocercidae</taxon>
        <taxon>Brugia</taxon>
    </lineage>
</organism>
<keyword evidence="1" id="KW-1133">Transmembrane helix</keyword>
<name>A0A0R3QC59_9BILA</name>
<dbReference type="WBParaSite" id="BTMF_0000393901-mRNA-1">
    <property type="protein sequence ID" value="BTMF_0000393901-mRNA-1"/>
    <property type="gene ID" value="BTMF_0000393901"/>
</dbReference>
<feature type="transmembrane region" description="Helical" evidence="1">
    <location>
        <begin position="6"/>
        <end position="29"/>
    </location>
</feature>